<dbReference type="EMBL" id="BSNX01000055">
    <property type="protein sequence ID" value="GLQ74282.1"/>
    <property type="molecule type" value="Genomic_DNA"/>
</dbReference>
<feature type="transmembrane region" description="Helical" evidence="1">
    <location>
        <begin position="15"/>
        <end position="34"/>
    </location>
</feature>
<feature type="transmembrane region" description="Helical" evidence="1">
    <location>
        <begin position="155"/>
        <end position="175"/>
    </location>
</feature>
<protein>
    <recommendedName>
        <fullName evidence="4">PH domain-containing protein</fullName>
    </recommendedName>
</protein>
<accession>A0AAV5NW42</accession>
<keyword evidence="1" id="KW-1133">Transmembrane helix</keyword>
<proteinExistence type="predicted"/>
<keyword evidence="3" id="KW-1185">Reference proteome</keyword>
<feature type="transmembrane region" description="Helical" evidence="1">
    <location>
        <begin position="181"/>
        <end position="199"/>
    </location>
</feature>
<dbReference type="Proteomes" id="UP001156690">
    <property type="component" value="Unassembled WGS sequence"/>
</dbReference>
<comment type="caution">
    <text evidence="2">The sequence shown here is derived from an EMBL/GenBank/DDBJ whole genome shotgun (WGS) entry which is preliminary data.</text>
</comment>
<keyword evidence="1" id="KW-0812">Transmembrane</keyword>
<name>A0AAV5NW42_9VIBR</name>
<evidence type="ECO:0000313" key="3">
    <source>
        <dbReference type="Proteomes" id="UP001156690"/>
    </source>
</evidence>
<organism evidence="2 3">
    <name type="scientific">Vibrio penaeicida</name>
    <dbReference type="NCBI Taxonomy" id="104609"/>
    <lineage>
        <taxon>Bacteria</taxon>
        <taxon>Pseudomonadati</taxon>
        <taxon>Pseudomonadota</taxon>
        <taxon>Gammaproteobacteria</taxon>
        <taxon>Vibrionales</taxon>
        <taxon>Vibrionaceae</taxon>
        <taxon>Vibrio</taxon>
    </lineage>
</organism>
<gene>
    <name evidence="2" type="ORF">GCM10007932_36430</name>
</gene>
<sequence length="281" mass="32396">MTNQVFRYSKEWQKAARICVVVFALMGSVFLYLTQYDAEGIDVLGILASIPFLLLAVVSAHLARNLPNKAIELSNDGVWYQHEGEVNGKVLFDRVCRIKERLFLQRLDLLDQEGRKLISIDYKLTDFEILRYALCDKINSHLTAKDQSEFRKSTLIRVSHLIGVILFPFLPLVAFWTGQNWFLIVGTGFVVVLIVHEYLNTPTDLVIRKNALSVRYRLRYTHVGFDEVIGLQMIDGLENSNRIPYVQLTCRHLRKPIKLKDLGVDVNRLFSILENTITKKQ</sequence>
<dbReference type="AlphaFoldDB" id="A0AAV5NW42"/>
<feature type="transmembrane region" description="Helical" evidence="1">
    <location>
        <begin position="40"/>
        <end position="63"/>
    </location>
</feature>
<evidence type="ECO:0000313" key="2">
    <source>
        <dbReference type="EMBL" id="GLQ74282.1"/>
    </source>
</evidence>
<reference evidence="3" key="1">
    <citation type="journal article" date="2019" name="Int. J. Syst. Evol. Microbiol.">
        <title>The Global Catalogue of Microorganisms (GCM) 10K type strain sequencing project: providing services to taxonomists for standard genome sequencing and annotation.</title>
        <authorList>
            <consortium name="The Broad Institute Genomics Platform"/>
            <consortium name="The Broad Institute Genome Sequencing Center for Infectious Disease"/>
            <person name="Wu L."/>
            <person name="Ma J."/>
        </authorList>
    </citation>
    <scope>NUCLEOTIDE SEQUENCE [LARGE SCALE GENOMIC DNA]</scope>
    <source>
        <strain evidence="3">NBRC 15640</strain>
    </source>
</reference>
<evidence type="ECO:0008006" key="4">
    <source>
        <dbReference type="Google" id="ProtNLM"/>
    </source>
</evidence>
<evidence type="ECO:0000256" key="1">
    <source>
        <dbReference type="SAM" id="Phobius"/>
    </source>
</evidence>
<dbReference type="RefSeq" id="WP_126609396.1">
    <property type="nucleotide sequence ID" value="NZ_AP025145.1"/>
</dbReference>
<keyword evidence="1" id="KW-0472">Membrane</keyword>